<feature type="domain" description="Riboflavin kinase" evidence="8">
    <location>
        <begin position="268"/>
        <end position="342"/>
    </location>
</feature>
<comment type="pathway">
    <text evidence="1">Cofactor biosynthesis; FMN biosynthesis; FMN from riboflavin (ATP route): step 1/1.</text>
</comment>
<dbReference type="InterPro" id="IPR015865">
    <property type="entry name" value="Riboflavin_kinase_bac/euk"/>
</dbReference>
<dbReference type="Proteomes" id="UP000189703">
    <property type="component" value="Unplaced"/>
</dbReference>
<evidence type="ECO:0000256" key="6">
    <source>
        <dbReference type="ARBA" id="ARBA00022741"/>
    </source>
</evidence>
<dbReference type="KEGG" id="nnu:104611604"/>
<evidence type="ECO:0000313" key="10">
    <source>
        <dbReference type="RefSeq" id="XP_010277043.1"/>
    </source>
</evidence>
<proteinExistence type="predicted"/>
<gene>
    <name evidence="10" type="primary">LOC104611604</name>
</gene>
<dbReference type="GO" id="GO:0005524">
    <property type="term" value="F:ATP binding"/>
    <property type="evidence" value="ECO:0007669"/>
    <property type="project" value="UniProtKB-KW"/>
</dbReference>
<dbReference type="InterPro" id="IPR023198">
    <property type="entry name" value="PGP-like_dom2"/>
</dbReference>
<dbReference type="PANTHER" id="PTHR18901">
    <property type="entry name" value="2-DEOXYGLUCOSE-6-PHOSPHATE PHOSPHATASE 2"/>
    <property type="match status" value="1"/>
</dbReference>
<dbReference type="OrthoDB" id="276388at2759"/>
<dbReference type="GO" id="GO:0006771">
    <property type="term" value="P:riboflavin metabolic process"/>
    <property type="evidence" value="ECO:0000318"/>
    <property type="project" value="GO_Central"/>
</dbReference>
<name>A0A1U8B7M8_NELNU</name>
<dbReference type="PANTHER" id="PTHR18901:SF44">
    <property type="entry name" value="OS01G0757900 PROTEIN"/>
    <property type="match status" value="1"/>
</dbReference>
<dbReference type="FunFam" id="3.40.50.1000:FF:000119">
    <property type="entry name" value="Bifunctional riboflavin kinase/FMN phosphatase"/>
    <property type="match status" value="1"/>
</dbReference>
<dbReference type="eggNOG" id="KOG3110">
    <property type="taxonomic scope" value="Eukaryota"/>
</dbReference>
<evidence type="ECO:0000259" key="8">
    <source>
        <dbReference type="Pfam" id="PF01687"/>
    </source>
</evidence>
<dbReference type="Gene3D" id="3.40.50.1000">
    <property type="entry name" value="HAD superfamily/HAD-like"/>
    <property type="match status" value="1"/>
</dbReference>
<keyword evidence="4" id="KW-0288">FMN</keyword>
<dbReference type="InterPro" id="IPR023465">
    <property type="entry name" value="Riboflavin_kinase_dom_sf"/>
</dbReference>
<dbReference type="SUPFAM" id="SSF82114">
    <property type="entry name" value="Riboflavin kinase-like"/>
    <property type="match status" value="1"/>
</dbReference>
<dbReference type="EC" id="2.7.1.26" evidence="2"/>
<dbReference type="InterPro" id="IPR023214">
    <property type="entry name" value="HAD_sf"/>
</dbReference>
<dbReference type="GO" id="GO:0009398">
    <property type="term" value="P:FMN biosynthetic process"/>
    <property type="evidence" value="ECO:0000318"/>
    <property type="project" value="GO_Central"/>
</dbReference>
<accession>A0A1U8B7M8</accession>
<dbReference type="RefSeq" id="XP_010277043.1">
    <property type="nucleotide sequence ID" value="XM_010278741.1"/>
</dbReference>
<dbReference type="PRINTS" id="PR00413">
    <property type="entry name" value="HADHALOGNASE"/>
</dbReference>
<dbReference type="Gene3D" id="2.40.30.30">
    <property type="entry name" value="Riboflavin kinase-like"/>
    <property type="match status" value="1"/>
</dbReference>
<dbReference type="STRING" id="4432.A0A1U8B7M8"/>
<evidence type="ECO:0000256" key="7">
    <source>
        <dbReference type="ARBA" id="ARBA00022840"/>
    </source>
</evidence>
<keyword evidence="3" id="KW-0285">Flavoprotein</keyword>
<keyword evidence="5" id="KW-0808">Transferase</keyword>
<evidence type="ECO:0000256" key="1">
    <source>
        <dbReference type="ARBA" id="ARBA00005201"/>
    </source>
</evidence>
<protein>
    <recommendedName>
        <fullName evidence="2">riboflavin kinase</fullName>
        <ecNumber evidence="2">2.7.1.26</ecNumber>
    </recommendedName>
</protein>
<dbReference type="AlphaFoldDB" id="A0A1U8B7M8"/>
<dbReference type="SUPFAM" id="SSF56784">
    <property type="entry name" value="HAD-like"/>
    <property type="match status" value="1"/>
</dbReference>
<dbReference type="GO" id="GO:0008531">
    <property type="term" value="F:riboflavin kinase activity"/>
    <property type="evidence" value="ECO:0000318"/>
    <property type="project" value="GO_Central"/>
</dbReference>
<dbReference type="InParanoid" id="A0A1U8B7M8"/>
<dbReference type="OMA" id="YEYVPDQ"/>
<dbReference type="UniPathway" id="UPA00276">
    <property type="reaction ID" value="UER00406"/>
</dbReference>
<reference evidence="10" key="1">
    <citation type="submission" date="2025-08" db="UniProtKB">
        <authorList>
            <consortium name="RefSeq"/>
        </authorList>
    </citation>
    <scope>IDENTIFICATION</scope>
</reference>
<keyword evidence="6" id="KW-0547">Nucleotide-binding</keyword>
<dbReference type="GO" id="GO:0009231">
    <property type="term" value="P:riboflavin biosynthetic process"/>
    <property type="evidence" value="ECO:0007669"/>
    <property type="project" value="InterPro"/>
</dbReference>
<dbReference type="InterPro" id="IPR006439">
    <property type="entry name" value="HAD-SF_hydro_IA"/>
</dbReference>
<dbReference type="eggNOG" id="KOG2914">
    <property type="taxonomic scope" value="Eukaryota"/>
</dbReference>
<keyword evidence="7" id="KW-0067">ATP-binding</keyword>
<dbReference type="Pfam" id="PF01687">
    <property type="entry name" value="Flavokinase"/>
    <property type="match status" value="1"/>
</dbReference>
<dbReference type="FunFam" id="1.10.150.240:FF:000001">
    <property type="entry name" value="Haloacid dehalogenase-like hydrolase domain"/>
    <property type="match status" value="1"/>
</dbReference>
<evidence type="ECO:0000256" key="3">
    <source>
        <dbReference type="ARBA" id="ARBA00022630"/>
    </source>
</evidence>
<evidence type="ECO:0000313" key="9">
    <source>
        <dbReference type="Proteomes" id="UP000189703"/>
    </source>
</evidence>
<dbReference type="NCBIfam" id="TIGR01509">
    <property type="entry name" value="HAD-SF-IA-v3"/>
    <property type="match status" value="1"/>
</dbReference>
<dbReference type="SFLD" id="SFLDS00003">
    <property type="entry name" value="Haloacid_Dehalogenase"/>
    <property type="match status" value="1"/>
</dbReference>
<organism evidence="9 10">
    <name type="scientific">Nelumbo nucifera</name>
    <name type="common">Sacred lotus</name>
    <dbReference type="NCBI Taxonomy" id="4432"/>
    <lineage>
        <taxon>Eukaryota</taxon>
        <taxon>Viridiplantae</taxon>
        <taxon>Streptophyta</taxon>
        <taxon>Embryophyta</taxon>
        <taxon>Tracheophyta</taxon>
        <taxon>Spermatophyta</taxon>
        <taxon>Magnoliopsida</taxon>
        <taxon>Proteales</taxon>
        <taxon>Nelumbonaceae</taxon>
        <taxon>Nelumbo</taxon>
    </lineage>
</organism>
<dbReference type="InterPro" id="IPR036412">
    <property type="entry name" value="HAD-like_sf"/>
</dbReference>
<dbReference type="PROSITE" id="PS01228">
    <property type="entry name" value="COF_1"/>
    <property type="match status" value="1"/>
</dbReference>
<dbReference type="Gene3D" id="1.10.150.240">
    <property type="entry name" value="Putative phosphatase, domain 2"/>
    <property type="match status" value="1"/>
</dbReference>
<dbReference type="GeneID" id="104611604"/>
<keyword evidence="9" id="KW-1185">Reference proteome</keyword>
<dbReference type="Pfam" id="PF13419">
    <property type="entry name" value="HAD_2"/>
    <property type="match status" value="1"/>
</dbReference>
<dbReference type="SFLD" id="SFLDG01129">
    <property type="entry name" value="C1.5:_HAD__Beta-PGM__Phosphata"/>
    <property type="match status" value="1"/>
</dbReference>
<dbReference type="InterPro" id="IPR041492">
    <property type="entry name" value="HAD_2"/>
</dbReference>
<evidence type="ECO:0000256" key="5">
    <source>
        <dbReference type="ARBA" id="ARBA00022679"/>
    </source>
</evidence>
<evidence type="ECO:0000256" key="2">
    <source>
        <dbReference type="ARBA" id="ARBA00012105"/>
    </source>
</evidence>
<sequence>MSCCNIESCNGEPQISAVILDLDGTLLNTEKATKGILKDFLGRYGKVLDSEKEDKRLGMTHKESSAAIVKDYDLPLTSDQFSREIMPLYQERWPQAKALPGANRLIMHLHKHGVPFALASNSIRKHIEAKISYHQGWNEAFSVIIGRDEVNSGKPSPDLFLEAAKRMGMEASHCLVIEDSLPGVMAAKAAGMKVVTIPSLQTQVDHYSIANSVLHSLLEFRPELWGLPPFEDWVQSALPIEPMYVKGIVRKGFLCEFEDDGPTALPDQVSGIYFGWAKLGAQGNSKVVVGIGWNHHLSTIMRIIKPCLIDEICEDISDQEMHLLLVGYIRELRDEVNTLADLKLYEEDKSIASAALDLPIFVHHKVTLLSEEASFVGCNSAMA</sequence>
<evidence type="ECO:0000256" key="4">
    <source>
        <dbReference type="ARBA" id="ARBA00022643"/>
    </source>
</evidence>